<sequence length="155" mass="17198">MARPTTRRLPDDARMSGGPRVVIDPLDDAAVKALHEWLERARQAAIDPDELASIDAAYARYFDQVLRTPADHRQDPTQTLTTIAMAMGEHLQRHSALHWRVVKDAEGTDLALASADDTGVLFPVDPVADAWSKQQRDWLADFVTEVLSELEAASQ</sequence>
<evidence type="ECO:0000313" key="2">
    <source>
        <dbReference type="EMBL" id="TWP34060.1"/>
    </source>
</evidence>
<reference evidence="2 3" key="2">
    <citation type="submission" date="2019-08" db="EMBL/GenBank/DDBJ databases">
        <title>Jejuicoccus antrihumi gen. nov., sp. nov., a new member of the family Dermacoccaceae isolated from a cave.</title>
        <authorList>
            <person name="Schumann P."/>
            <person name="Kim I.S."/>
        </authorList>
    </citation>
    <scope>NUCLEOTIDE SEQUENCE [LARGE SCALE GENOMIC DNA]</scope>
    <source>
        <strain evidence="2 3">C5-26</strain>
    </source>
</reference>
<dbReference type="AlphaFoldDB" id="A0A563DUY2"/>
<dbReference type="Pfam" id="PF12713">
    <property type="entry name" value="DUF3806"/>
    <property type="match status" value="1"/>
</dbReference>
<proteinExistence type="predicted"/>
<keyword evidence="3" id="KW-1185">Reference proteome</keyword>
<dbReference type="Proteomes" id="UP000320244">
    <property type="component" value="Unassembled WGS sequence"/>
</dbReference>
<accession>A0A563DUY2</accession>
<reference evidence="2 3" key="1">
    <citation type="submission" date="2019-05" db="EMBL/GenBank/DDBJ databases">
        <authorList>
            <person name="Lee S.D."/>
        </authorList>
    </citation>
    <scope>NUCLEOTIDE SEQUENCE [LARGE SCALE GENOMIC DNA]</scope>
    <source>
        <strain evidence="2 3">C5-26</strain>
    </source>
</reference>
<dbReference type="EMBL" id="VCQV01000032">
    <property type="protein sequence ID" value="TWP34060.1"/>
    <property type="molecule type" value="Genomic_DNA"/>
</dbReference>
<feature type="domain" description="DUF3806" evidence="1">
    <location>
        <begin position="73"/>
        <end position="138"/>
    </location>
</feature>
<evidence type="ECO:0000259" key="1">
    <source>
        <dbReference type="Pfam" id="PF12713"/>
    </source>
</evidence>
<gene>
    <name evidence="2" type="ORF">FGL98_19010</name>
</gene>
<evidence type="ECO:0000313" key="3">
    <source>
        <dbReference type="Proteomes" id="UP000320244"/>
    </source>
</evidence>
<organism evidence="2 3">
    <name type="scientific">Leekyejoonella antrihumi</name>
    <dbReference type="NCBI Taxonomy" id="1660198"/>
    <lineage>
        <taxon>Bacteria</taxon>
        <taxon>Bacillati</taxon>
        <taxon>Actinomycetota</taxon>
        <taxon>Actinomycetes</taxon>
        <taxon>Micrococcales</taxon>
        <taxon>Dermacoccaceae</taxon>
        <taxon>Leekyejoonella</taxon>
    </lineage>
</organism>
<dbReference type="OrthoDB" id="5142870at2"/>
<comment type="caution">
    <text evidence="2">The sequence shown here is derived from an EMBL/GenBank/DDBJ whole genome shotgun (WGS) entry which is preliminary data.</text>
</comment>
<protein>
    <submittedName>
        <fullName evidence="2">DUF3806 domain-containing protein</fullName>
    </submittedName>
</protein>
<dbReference type="InterPro" id="IPR024266">
    <property type="entry name" value="DUF3806"/>
</dbReference>
<name>A0A563DUY2_9MICO</name>